<dbReference type="Gene3D" id="2.40.110.10">
    <property type="entry name" value="Butyryl-CoA Dehydrogenase, subunit A, domain 2"/>
    <property type="match status" value="1"/>
</dbReference>
<dbReference type="InterPro" id="IPR036250">
    <property type="entry name" value="AcylCo_DH-like_C"/>
</dbReference>
<evidence type="ECO:0000256" key="2">
    <source>
        <dbReference type="ARBA" id="ARBA00049661"/>
    </source>
</evidence>
<accession>A0A2N9W199</accession>
<dbReference type="PANTHER" id="PTHR48083:SF19">
    <property type="entry name" value="FLAVIN-DEPENDENT MONOOXYGENASE, OXYGENASE SUBUNIT HSAA"/>
    <property type="match status" value="1"/>
</dbReference>
<gene>
    <name evidence="5" type="ORF">B5P45_07165</name>
</gene>
<comment type="caution">
    <text evidence="5">The sequence shown here is derived from an EMBL/GenBank/DDBJ whole genome shotgun (WGS) entry which is preliminary data.</text>
</comment>
<proteinExistence type="inferred from homology"/>
<comment type="similarity">
    <text evidence="2">Belongs to the HpaH/HsaA monooxygenase family.</text>
</comment>
<dbReference type="EMBL" id="MZMT01000018">
    <property type="protein sequence ID" value="PIO45517.1"/>
    <property type="molecule type" value="Genomic_DNA"/>
</dbReference>
<dbReference type="Pfam" id="PF08028">
    <property type="entry name" value="Acyl-CoA_dh_2"/>
    <property type="match status" value="1"/>
</dbReference>
<dbReference type="InterPro" id="IPR009100">
    <property type="entry name" value="AcylCoA_DH/oxidase_NM_dom_sf"/>
</dbReference>
<feature type="domain" description="Acyl-CoA dehydrogenase/oxidase N-terminal" evidence="3">
    <location>
        <begin position="25"/>
        <end position="89"/>
    </location>
</feature>
<dbReference type="OrthoDB" id="2986495at2"/>
<dbReference type="InterPro" id="IPR050741">
    <property type="entry name" value="Acyl-CoA_dehydrogenase"/>
</dbReference>
<dbReference type="InterPro" id="IPR046373">
    <property type="entry name" value="Acyl-CoA_Oxase/DH_mid-dom_sf"/>
</dbReference>
<organism evidence="5 6">
    <name type="scientific">Phyllobacterium zundukense</name>
    <dbReference type="NCBI Taxonomy" id="1867719"/>
    <lineage>
        <taxon>Bacteria</taxon>
        <taxon>Pseudomonadati</taxon>
        <taxon>Pseudomonadota</taxon>
        <taxon>Alphaproteobacteria</taxon>
        <taxon>Hyphomicrobiales</taxon>
        <taxon>Phyllobacteriaceae</taxon>
        <taxon>Phyllobacterium</taxon>
    </lineage>
</organism>
<sequence length="393" mass="42531">MDTMITNTELVENARKLRGFLRANAEDSALNRRLAMESAAALRAGGFLQVMVPRRCGGSEADFQTFCQICEELARGDSAAGWLTMIAGSSAALMGLLPDKTRSEVYDADPRATVIGQWAPTAKSTPVDGGWKLTGRWPWASGCFEAQWSFVGSPVPDSSGKMVDVRLALVPTSELTIEDTWHVAGMCGTGSNTFVGDDIFVPSHRAMLMSELIAGVTRSDHSDEAIYRAPLITALPLAMCATAVGIAESAFDHTLENLERGKPIVASCYTDARQSPSYQLNLADARGAIDSARLHVMRAASDIDRSVASGVPMSDLERARVRLDEAVAQKRVREAVDLLLNIGGASAFMLSNPVQRIWRDIETCTRHAYINGDIGREIYARALLNLDQVSSSF</sequence>
<dbReference type="PIRSF" id="PIRSF016578">
    <property type="entry name" value="HsaA"/>
    <property type="match status" value="1"/>
</dbReference>
<dbReference type="GO" id="GO:0005737">
    <property type="term" value="C:cytoplasm"/>
    <property type="evidence" value="ECO:0007669"/>
    <property type="project" value="TreeGrafter"/>
</dbReference>
<reference evidence="5 6" key="1">
    <citation type="journal article" date="2017" name="Int J Environ Stud">
        <title>Does the Miocene-Pliocene relict legume Oxytropis triphylla form nitrogen-fixing nodules with a combination of bacterial strains?</title>
        <authorList>
            <person name="Safronova V."/>
            <person name="Belimov A."/>
            <person name="Sazanova A."/>
            <person name="Kuznetsova I."/>
            <person name="Popova J."/>
            <person name="Andronov E."/>
            <person name="Verkhozina A."/>
            <person name="Tikhonovich I."/>
        </authorList>
    </citation>
    <scope>NUCLEOTIDE SEQUENCE [LARGE SCALE GENOMIC DNA]</scope>
    <source>
        <strain evidence="5 6">Tri-38</strain>
    </source>
</reference>
<dbReference type="GO" id="GO:0050660">
    <property type="term" value="F:flavin adenine dinucleotide binding"/>
    <property type="evidence" value="ECO:0007669"/>
    <property type="project" value="InterPro"/>
</dbReference>
<dbReference type="GO" id="GO:0033539">
    <property type="term" value="P:fatty acid beta-oxidation using acyl-CoA dehydrogenase"/>
    <property type="evidence" value="ECO:0007669"/>
    <property type="project" value="TreeGrafter"/>
</dbReference>
<dbReference type="RefSeq" id="WP_100003273.1">
    <property type="nucleotide sequence ID" value="NZ_CP017943.1"/>
</dbReference>
<keyword evidence="6" id="KW-1185">Reference proteome</keyword>
<dbReference type="Proteomes" id="UP000232163">
    <property type="component" value="Unassembled WGS sequence"/>
</dbReference>
<name>A0A2N9W199_9HYPH</name>
<dbReference type="Gene3D" id="1.20.140.10">
    <property type="entry name" value="Butyryl-CoA Dehydrogenase, subunit A, domain 3"/>
    <property type="match status" value="1"/>
</dbReference>
<dbReference type="Pfam" id="PF02771">
    <property type="entry name" value="Acyl-CoA_dh_N"/>
    <property type="match status" value="1"/>
</dbReference>
<evidence type="ECO:0000259" key="3">
    <source>
        <dbReference type="Pfam" id="PF02771"/>
    </source>
</evidence>
<dbReference type="SUPFAM" id="SSF47203">
    <property type="entry name" value="Acyl-CoA dehydrogenase C-terminal domain-like"/>
    <property type="match status" value="1"/>
</dbReference>
<dbReference type="Gene3D" id="1.10.540.10">
    <property type="entry name" value="Acyl-CoA dehydrogenase/oxidase, N-terminal domain"/>
    <property type="match status" value="1"/>
</dbReference>
<dbReference type="PANTHER" id="PTHR48083">
    <property type="entry name" value="MEDIUM-CHAIN SPECIFIC ACYL-COA DEHYDROGENASE, MITOCHONDRIAL-RELATED"/>
    <property type="match status" value="1"/>
</dbReference>
<dbReference type="KEGG" id="pht:BLM14_27185"/>
<evidence type="ECO:0000313" key="6">
    <source>
        <dbReference type="Proteomes" id="UP000232163"/>
    </source>
</evidence>
<dbReference type="InterPro" id="IPR013786">
    <property type="entry name" value="AcylCoA_DH/ox_N"/>
</dbReference>
<dbReference type="AlphaFoldDB" id="A0A2N9W199"/>
<dbReference type="InterPro" id="IPR013107">
    <property type="entry name" value="Acyl-CoA_DH_C"/>
</dbReference>
<protein>
    <recommendedName>
        <fullName evidence="7">Oxidoreductase</fullName>
    </recommendedName>
</protein>
<dbReference type="SUPFAM" id="SSF56645">
    <property type="entry name" value="Acyl-CoA dehydrogenase NM domain-like"/>
    <property type="match status" value="1"/>
</dbReference>
<dbReference type="InterPro" id="IPR037069">
    <property type="entry name" value="AcylCoA_DH/ox_N_sf"/>
</dbReference>
<evidence type="ECO:0000259" key="4">
    <source>
        <dbReference type="Pfam" id="PF08028"/>
    </source>
</evidence>
<feature type="domain" description="Acyl-CoA dehydrogenase C-terminal" evidence="4">
    <location>
        <begin position="238"/>
        <end position="371"/>
    </location>
</feature>
<evidence type="ECO:0000256" key="1">
    <source>
        <dbReference type="ARBA" id="ARBA00023002"/>
    </source>
</evidence>
<evidence type="ECO:0008006" key="7">
    <source>
        <dbReference type="Google" id="ProtNLM"/>
    </source>
</evidence>
<dbReference type="GO" id="GO:0016712">
    <property type="term" value="F:oxidoreductase activity, acting on paired donors, with incorporation or reduction of molecular oxygen, reduced flavin or flavoprotein as one donor, and incorporation of one atom of oxygen"/>
    <property type="evidence" value="ECO:0007669"/>
    <property type="project" value="TreeGrafter"/>
</dbReference>
<evidence type="ECO:0000313" key="5">
    <source>
        <dbReference type="EMBL" id="PIO45517.1"/>
    </source>
</evidence>
<keyword evidence="1" id="KW-0560">Oxidoreductase</keyword>
<dbReference type="GO" id="GO:0003995">
    <property type="term" value="F:acyl-CoA dehydrogenase activity"/>
    <property type="evidence" value="ECO:0007669"/>
    <property type="project" value="TreeGrafter"/>
</dbReference>